<protein>
    <recommendedName>
        <fullName evidence="3">C-type lectin domain-containing protein</fullName>
    </recommendedName>
</protein>
<reference evidence="1" key="1">
    <citation type="submission" date="2021-02" db="EMBL/GenBank/DDBJ databases">
        <authorList>
            <person name="Nowell W R."/>
        </authorList>
    </citation>
    <scope>NUCLEOTIDE SEQUENCE</scope>
    <source>
        <strain evidence="1">Ploen Becks lab</strain>
    </source>
</reference>
<feature type="non-terminal residue" evidence="1">
    <location>
        <position position="1"/>
    </location>
</feature>
<comment type="caution">
    <text evidence="1">The sequence shown here is derived from an EMBL/GenBank/DDBJ whole genome shotgun (WGS) entry which is preliminary data.</text>
</comment>
<evidence type="ECO:0008006" key="3">
    <source>
        <dbReference type="Google" id="ProtNLM"/>
    </source>
</evidence>
<proteinExistence type="predicted"/>
<organism evidence="1 2">
    <name type="scientific">Brachionus calyciflorus</name>
    <dbReference type="NCBI Taxonomy" id="104777"/>
    <lineage>
        <taxon>Eukaryota</taxon>
        <taxon>Metazoa</taxon>
        <taxon>Spiralia</taxon>
        <taxon>Gnathifera</taxon>
        <taxon>Rotifera</taxon>
        <taxon>Eurotatoria</taxon>
        <taxon>Monogononta</taxon>
        <taxon>Pseudotrocha</taxon>
        <taxon>Ploima</taxon>
        <taxon>Brachionidae</taxon>
        <taxon>Brachionus</taxon>
    </lineage>
</organism>
<dbReference type="SUPFAM" id="SSF56436">
    <property type="entry name" value="C-type lectin-like"/>
    <property type="match status" value="1"/>
</dbReference>
<dbReference type="EMBL" id="CAJNOC010009429">
    <property type="protein sequence ID" value="CAF1128892.1"/>
    <property type="molecule type" value="Genomic_DNA"/>
</dbReference>
<dbReference type="Proteomes" id="UP000663879">
    <property type="component" value="Unassembled WGS sequence"/>
</dbReference>
<evidence type="ECO:0000313" key="2">
    <source>
        <dbReference type="Proteomes" id="UP000663879"/>
    </source>
</evidence>
<dbReference type="InterPro" id="IPR016187">
    <property type="entry name" value="CTDL_fold"/>
</dbReference>
<keyword evidence="2" id="KW-1185">Reference proteome</keyword>
<name>A0A814R7V2_9BILA</name>
<evidence type="ECO:0000313" key="1">
    <source>
        <dbReference type="EMBL" id="CAF1128892.1"/>
    </source>
</evidence>
<sequence>CSLKISDYNCQVMNHFYSFKQNKCVPCPVNFISDNRYPFKCYLPTNKYNYSLTVAECAKFNLTIMRPKSVNERQMVLNLFSDYISVDSKITKLGATYLWGDGTKVYGFGNNEPNNRGNFNDLV</sequence>
<dbReference type="OrthoDB" id="2142683at2759"/>
<accession>A0A814R7V2</accession>
<gene>
    <name evidence="1" type="ORF">OXX778_LOCUS22383</name>
</gene>
<dbReference type="AlphaFoldDB" id="A0A814R7V2"/>